<dbReference type="AlphaFoldDB" id="A0A1D8UXB2"/>
<name>A0A1D8UXB2_9PROT</name>
<sequence>MEPDSGQPAFSTASDALDIRVGTVTQARLDAGVTQMWIDFGPQFGIRRTATKLSKRYKADQLIGSQVCAVVNPRPQVTSFNQVLALGMPDRSGEVVLIRPDQRVPDGGKLF</sequence>
<dbReference type="EMBL" id="CP014674">
    <property type="protein sequence ID" value="AOX18211.1"/>
    <property type="molecule type" value="Genomic_DNA"/>
</dbReference>
<protein>
    <recommendedName>
        <fullName evidence="3">tRNA-binding protein</fullName>
    </recommendedName>
</protein>
<dbReference type="SUPFAM" id="SSF50249">
    <property type="entry name" value="Nucleic acid-binding proteins"/>
    <property type="match status" value="1"/>
</dbReference>
<proteinExistence type="predicted"/>
<keyword evidence="2" id="KW-1185">Reference proteome</keyword>
<evidence type="ECO:0008006" key="3">
    <source>
        <dbReference type="Google" id="ProtNLM"/>
    </source>
</evidence>
<reference evidence="1 2" key="1">
    <citation type="journal article" date="2016" name="Microb. Cell Fact.">
        <title>Dissection of exopolysaccharide biosynthesis in Kozakia baliensis.</title>
        <authorList>
            <person name="Brandt J.U."/>
            <person name="Jakob F."/>
            <person name="Behr J."/>
            <person name="Geissler A.J."/>
            <person name="Vogel R.F."/>
        </authorList>
    </citation>
    <scope>NUCLEOTIDE SEQUENCE [LARGE SCALE GENOMIC DNA]</scope>
    <source>
        <strain evidence="1 2">DSM 14400</strain>
    </source>
</reference>
<evidence type="ECO:0000313" key="2">
    <source>
        <dbReference type="Proteomes" id="UP000179145"/>
    </source>
</evidence>
<dbReference type="KEGG" id="kba:A0U89_08375"/>
<dbReference type="Gene3D" id="2.40.50.140">
    <property type="entry name" value="Nucleic acid-binding proteins"/>
    <property type="match status" value="1"/>
</dbReference>
<evidence type="ECO:0000313" key="1">
    <source>
        <dbReference type="EMBL" id="AOX18211.1"/>
    </source>
</evidence>
<dbReference type="InterPro" id="IPR012340">
    <property type="entry name" value="NA-bd_OB-fold"/>
</dbReference>
<gene>
    <name evidence="1" type="ORF">A0U89_08375</name>
</gene>
<dbReference type="STRING" id="153496.A0U89_08375"/>
<dbReference type="Proteomes" id="UP000179145">
    <property type="component" value="Chromosome"/>
</dbReference>
<organism evidence="1 2">
    <name type="scientific">Kozakia baliensis</name>
    <dbReference type="NCBI Taxonomy" id="153496"/>
    <lineage>
        <taxon>Bacteria</taxon>
        <taxon>Pseudomonadati</taxon>
        <taxon>Pseudomonadota</taxon>
        <taxon>Alphaproteobacteria</taxon>
        <taxon>Acetobacterales</taxon>
        <taxon>Acetobacteraceae</taxon>
        <taxon>Kozakia</taxon>
    </lineage>
</organism>
<accession>A0A1D8UXB2</accession>
<dbReference type="eggNOG" id="COG0073">
    <property type="taxonomic scope" value="Bacteria"/>
</dbReference>